<dbReference type="Proteomes" id="UP000005426">
    <property type="component" value="Unassembled WGS sequence"/>
</dbReference>
<evidence type="ECO:0000256" key="1">
    <source>
        <dbReference type="ARBA" id="ARBA00022737"/>
    </source>
</evidence>
<dbReference type="InterPro" id="IPR027417">
    <property type="entry name" value="P-loop_NTPase"/>
</dbReference>
<dbReference type="GO" id="GO:0003824">
    <property type="term" value="F:catalytic activity"/>
    <property type="evidence" value="ECO:0007669"/>
    <property type="project" value="InterPro"/>
</dbReference>
<dbReference type="HOGENOM" id="CLU_000288_34_2_1"/>
<reference evidence="5 6" key="1">
    <citation type="journal article" date="2011" name="Genome Biol.">
        <title>Comparative genome sequence analysis underscores mycoparasitism as the ancestral life style of Trichoderma.</title>
        <authorList>
            <person name="Kubicek C.P."/>
            <person name="Herrera-Estrella A."/>
            <person name="Seidl-Seiboth V."/>
            <person name="Martinez D.A."/>
            <person name="Druzhinina I.S."/>
            <person name="Thon M."/>
            <person name="Zeilinger S."/>
            <person name="Casas-Flores S."/>
            <person name="Horwitz B.A."/>
            <person name="Mukherjee P.K."/>
            <person name="Mukherjee M."/>
            <person name="Kredics L."/>
            <person name="Alcaraz L.D."/>
            <person name="Aerts A."/>
            <person name="Antal Z."/>
            <person name="Atanasova L."/>
            <person name="Cervantes-Badillo M.G."/>
            <person name="Challacombe J."/>
            <person name="Chertkov O."/>
            <person name="McCluskey K."/>
            <person name="Coulpier F."/>
            <person name="Deshpande N."/>
            <person name="von Doehren H."/>
            <person name="Ebbole D.J."/>
            <person name="Esquivel-Naranjo E.U."/>
            <person name="Fekete E."/>
            <person name="Flipphi M."/>
            <person name="Glaser F."/>
            <person name="Gomez-Rodriguez E.Y."/>
            <person name="Gruber S."/>
            <person name="Han C."/>
            <person name="Henrissat B."/>
            <person name="Hermosa R."/>
            <person name="Hernandez-Onate M."/>
            <person name="Karaffa L."/>
            <person name="Kosti I."/>
            <person name="Le Crom S."/>
            <person name="Lindquist E."/>
            <person name="Lucas S."/>
            <person name="Luebeck M."/>
            <person name="Luebeck P.S."/>
            <person name="Margeot A."/>
            <person name="Metz B."/>
            <person name="Misra M."/>
            <person name="Nevalainen H."/>
            <person name="Omann M."/>
            <person name="Packer N."/>
            <person name="Perrone G."/>
            <person name="Uresti-Rivera E.E."/>
            <person name="Salamov A."/>
            <person name="Schmoll M."/>
            <person name="Seiboth B."/>
            <person name="Shapiro H."/>
            <person name="Sukno S."/>
            <person name="Tamayo-Ramos J.A."/>
            <person name="Tisch D."/>
            <person name="Wiest A."/>
            <person name="Wilkinson H.H."/>
            <person name="Zhang M."/>
            <person name="Coutinho P.M."/>
            <person name="Kenerley C.M."/>
            <person name="Monte E."/>
            <person name="Baker S.E."/>
            <person name="Grigoriev I.V."/>
        </authorList>
    </citation>
    <scope>NUCLEOTIDE SEQUENCE [LARGE SCALE GENOMIC DNA]</scope>
    <source>
        <strain evidence="6">ATCC 20476 / IMI 206040</strain>
    </source>
</reference>
<keyword evidence="2" id="KW-0040">ANK repeat</keyword>
<dbReference type="GeneID" id="25779159"/>
<evidence type="ECO:0000256" key="2">
    <source>
        <dbReference type="PROSITE-ProRule" id="PRU00023"/>
    </source>
</evidence>
<dbReference type="InterPro" id="IPR035994">
    <property type="entry name" value="Nucleoside_phosphorylase_sf"/>
</dbReference>
<feature type="domain" description="GPI inositol-deacylase winged helix" evidence="3">
    <location>
        <begin position="623"/>
        <end position="705"/>
    </location>
</feature>
<dbReference type="Pfam" id="PF24883">
    <property type="entry name" value="NPHP3_N"/>
    <property type="match status" value="1"/>
</dbReference>
<dbReference type="GO" id="GO:0009116">
    <property type="term" value="P:nucleoside metabolic process"/>
    <property type="evidence" value="ECO:0007669"/>
    <property type="project" value="InterPro"/>
</dbReference>
<dbReference type="PANTHER" id="PTHR46082:SF11">
    <property type="entry name" value="AAA+ ATPASE DOMAIN-CONTAINING PROTEIN-RELATED"/>
    <property type="match status" value="1"/>
</dbReference>
<evidence type="ECO:0000313" key="5">
    <source>
        <dbReference type="EMBL" id="EHK46503.1"/>
    </source>
</evidence>
<dbReference type="SMART" id="SM00248">
    <property type="entry name" value="ANK"/>
    <property type="match status" value="4"/>
</dbReference>
<dbReference type="AlphaFoldDB" id="G9NSV9"/>
<protein>
    <submittedName>
        <fullName evidence="5">Uncharacterized protein</fullName>
    </submittedName>
</protein>
<dbReference type="Gene3D" id="3.40.50.1580">
    <property type="entry name" value="Nucleoside phosphorylase domain"/>
    <property type="match status" value="1"/>
</dbReference>
<dbReference type="PROSITE" id="PS50088">
    <property type="entry name" value="ANK_REPEAT"/>
    <property type="match status" value="1"/>
</dbReference>
<evidence type="ECO:0000259" key="3">
    <source>
        <dbReference type="Pfam" id="PF22939"/>
    </source>
</evidence>
<comment type="caution">
    <text evidence="5">The sequence shown here is derived from an EMBL/GenBank/DDBJ whole genome shotgun (WGS) entry which is preliminary data.</text>
</comment>
<organism evidence="5 6">
    <name type="scientific">Hypocrea atroviridis (strain ATCC 20476 / IMI 206040)</name>
    <name type="common">Trichoderma atroviride</name>
    <dbReference type="NCBI Taxonomy" id="452589"/>
    <lineage>
        <taxon>Eukaryota</taxon>
        <taxon>Fungi</taxon>
        <taxon>Dikarya</taxon>
        <taxon>Ascomycota</taxon>
        <taxon>Pezizomycotina</taxon>
        <taxon>Sordariomycetes</taxon>
        <taxon>Hypocreomycetidae</taxon>
        <taxon>Hypocreales</taxon>
        <taxon>Hypocreaceae</taxon>
        <taxon>Trichoderma</taxon>
    </lineage>
</organism>
<dbReference type="EMBL" id="ABDG02000022">
    <property type="protein sequence ID" value="EHK46503.1"/>
    <property type="molecule type" value="Genomic_DNA"/>
</dbReference>
<dbReference type="Pfam" id="PF12796">
    <property type="entry name" value="Ank_2"/>
    <property type="match status" value="1"/>
</dbReference>
<dbReference type="InterPro" id="IPR036770">
    <property type="entry name" value="Ankyrin_rpt-contain_sf"/>
</dbReference>
<dbReference type="STRING" id="452589.G9NSV9"/>
<sequence length="944" mass="105820">MSDPRNYTVGWICALSTEQIAAAAFLDEQHAPLEDQPSHDSNNCILGSMGKHNVAIAVLPLEYGTASASNVATNLLRTFPNIRIGLLVGLGGGAPSKRHDIRLGVSAPSAGNGGVFQYDFGKTIQGEASQHTRFLNQSPAVLRSAVASLQTRYMLDGHQLKENIESVLATRKRLNKLFGRPKTASDMLFRPEVVHDEGGCTAVCVKDESNLVLRCERTEDEDDPAVHYGLIASANQLKKDVLCFEMEAAGLMNNFPCLVIGGICDYSDSHKSKEWQGFAAMTAGAYAKDLLGIILPSKVEAEQRLSEVLTQVRDTVANIETNVKDIRSRMSSEEDLKILNWLADSNYSSQQNDYLSRRQQGTGQWLLDSKEYQDWLSTDKQTLFCPGIPGATVGIAYNYYIFKRQDQQTADKLMASLLRQLCFSQSSRPEAVKSLHDKHYYRKTLPSLDEIASALQFVVKTFSRVFIAIDALDECRIKERPLFLSEIFKIQKEINAKIFVTSRPILEIKNVFQGCISLDVVASRDDIYKYLDGHMSILPKFVHDNINLKEQIKSDITNIAQGMFLLAQLYLGTLEDRVTPREMKQSLKKFQQRSQDQREDQKLEVLRAVYDDTIKRIKEQKPGFRHLATSALSWLCHAKRQLKKIELQRALAVHMELDSGSVPQEFDDDSVPEVDLIVSSCHGLVTVDEESDAIRLVHYTKQEYFDQMRQHILNTSLGAAELGHAIFSALCNEQGAALRLLIDMGADISVKRLFEDGLLSLAAFHGDLDATQLLLDLGADPNERDKWLEGPVEKAAGHGYTAVVRLLLERGGSFGNEDDGQLTVVDYAVETDNKTMIRDFFETTTDPKKEESLKALLLRAAVTYKHVEYIEMMLEMGPLPMLMGEFGSKLLYKAMTESELPKETIELLYEKGARPMEGSKEEILCKTKIDKEWLAEKIPSLFTE</sequence>
<name>G9NSV9_HYPAI</name>
<accession>G9NSV9</accession>
<keyword evidence="1" id="KW-0677">Repeat</keyword>
<feature type="domain" description="Nephrocystin 3-like N-terminal" evidence="4">
    <location>
        <begin position="361"/>
        <end position="503"/>
    </location>
</feature>
<keyword evidence="6" id="KW-1185">Reference proteome</keyword>
<dbReference type="InterPro" id="IPR056884">
    <property type="entry name" value="NPHP3-like_N"/>
</dbReference>
<dbReference type="Gene3D" id="1.25.40.20">
    <property type="entry name" value="Ankyrin repeat-containing domain"/>
    <property type="match status" value="1"/>
</dbReference>
<dbReference type="KEGG" id="tatv:25779159"/>
<evidence type="ECO:0000313" key="6">
    <source>
        <dbReference type="Proteomes" id="UP000005426"/>
    </source>
</evidence>
<proteinExistence type="predicted"/>
<dbReference type="InterPro" id="IPR002110">
    <property type="entry name" value="Ankyrin_rpt"/>
</dbReference>
<dbReference type="InterPro" id="IPR053137">
    <property type="entry name" value="NLR-like"/>
</dbReference>
<dbReference type="OrthoDB" id="1577640at2759"/>
<dbReference type="Pfam" id="PF22939">
    <property type="entry name" value="WHD_GPIID"/>
    <property type="match status" value="1"/>
</dbReference>
<dbReference type="InterPro" id="IPR054471">
    <property type="entry name" value="GPIID_WHD"/>
</dbReference>
<dbReference type="SUPFAM" id="SSF53167">
    <property type="entry name" value="Purine and uridine phosphorylases"/>
    <property type="match status" value="1"/>
</dbReference>
<dbReference type="Gene3D" id="3.40.50.300">
    <property type="entry name" value="P-loop containing nucleotide triphosphate hydrolases"/>
    <property type="match status" value="1"/>
</dbReference>
<dbReference type="PANTHER" id="PTHR46082">
    <property type="entry name" value="ATP/GTP-BINDING PROTEIN-RELATED"/>
    <property type="match status" value="1"/>
</dbReference>
<dbReference type="SUPFAM" id="SSF48403">
    <property type="entry name" value="Ankyrin repeat"/>
    <property type="match status" value="1"/>
</dbReference>
<feature type="repeat" description="ANK" evidence="2">
    <location>
        <begin position="759"/>
        <end position="786"/>
    </location>
</feature>
<dbReference type="eggNOG" id="KOG4177">
    <property type="taxonomic scope" value="Eukaryota"/>
</dbReference>
<gene>
    <name evidence="5" type="ORF">TRIATDRAFT_263887</name>
</gene>
<evidence type="ECO:0000259" key="4">
    <source>
        <dbReference type="Pfam" id="PF24883"/>
    </source>
</evidence>